<feature type="repeat" description="ANK" evidence="12">
    <location>
        <begin position="256"/>
        <end position="288"/>
    </location>
</feature>
<comment type="subcellular location">
    <subcellularLocation>
        <location evidence="1">Membrane</location>
        <topology evidence="1">Multi-pass membrane protein</topology>
    </subcellularLocation>
</comment>
<dbReference type="Pfam" id="PF13857">
    <property type="entry name" value="Ank_5"/>
    <property type="match status" value="1"/>
</dbReference>
<dbReference type="InterPro" id="IPR052076">
    <property type="entry name" value="TRP_cation_channel"/>
</dbReference>
<evidence type="ECO:0000313" key="16">
    <source>
        <dbReference type="Proteomes" id="UP001652582"/>
    </source>
</evidence>
<feature type="repeat" description="ANK" evidence="12">
    <location>
        <begin position="639"/>
        <end position="671"/>
    </location>
</feature>
<feature type="repeat" description="ANK" evidence="12">
    <location>
        <begin position="568"/>
        <end position="600"/>
    </location>
</feature>
<proteinExistence type="predicted"/>
<dbReference type="Gene3D" id="1.25.40.20">
    <property type="entry name" value="Ankyrin repeat-containing domain"/>
    <property type="match status" value="4"/>
</dbReference>
<dbReference type="PRINTS" id="PR01415">
    <property type="entry name" value="ANKYRIN"/>
</dbReference>
<keyword evidence="2" id="KW-0813">Transport</keyword>
<evidence type="ECO:0000256" key="11">
    <source>
        <dbReference type="ARBA" id="ARBA00023303"/>
    </source>
</evidence>
<dbReference type="SUPFAM" id="SSF48403">
    <property type="entry name" value="Ankyrin repeat"/>
    <property type="match status" value="2"/>
</dbReference>
<keyword evidence="5" id="KW-0677">Repeat</keyword>
<evidence type="ECO:0000256" key="10">
    <source>
        <dbReference type="ARBA" id="ARBA00023180"/>
    </source>
</evidence>
<feature type="transmembrane region" description="Helical" evidence="14">
    <location>
        <begin position="976"/>
        <end position="999"/>
    </location>
</feature>
<dbReference type="PROSITE" id="PS50088">
    <property type="entry name" value="ANK_REPEAT"/>
    <property type="match status" value="7"/>
</dbReference>
<keyword evidence="7 12" id="KW-0040">ANK repeat</keyword>
<dbReference type="Pfam" id="PF00520">
    <property type="entry name" value="Ion_trans"/>
    <property type="match status" value="1"/>
</dbReference>
<evidence type="ECO:0000256" key="4">
    <source>
        <dbReference type="ARBA" id="ARBA00022692"/>
    </source>
</evidence>
<feature type="transmembrane region" description="Helical" evidence="14">
    <location>
        <begin position="912"/>
        <end position="932"/>
    </location>
</feature>
<keyword evidence="9 14" id="KW-0472">Membrane</keyword>
<evidence type="ECO:0000259" key="15">
    <source>
        <dbReference type="Pfam" id="PF00520"/>
    </source>
</evidence>
<evidence type="ECO:0000256" key="2">
    <source>
        <dbReference type="ARBA" id="ARBA00022448"/>
    </source>
</evidence>
<organism evidence="16 17">
    <name type="scientific">Bicyclus anynana</name>
    <name type="common">Squinting bush brown butterfly</name>
    <dbReference type="NCBI Taxonomy" id="110368"/>
    <lineage>
        <taxon>Eukaryota</taxon>
        <taxon>Metazoa</taxon>
        <taxon>Ecdysozoa</taxon>
        <taxon>Arthropoda</taxon>
        <taxon>Hexapoda</taxon>
        <taxon>Insecta</taxon>
        <taxon>Pterygota</taxon>
        <taxon>Neoptera</taxon>
        <taxon>Endopterygota</taxon>
        <taxon>Lepidoptera</taxon>
        <taxon>Glossata</taxon>
        <taxon>Ditrysia</taxon>
        <taxon>Papilionoidea</taxon>
        <taxon>Nymphalidae</taxon>
        <taxon>Satyrinae</taxon>
        <taxon>Satyrini</taxon>
        <taxon>Mycalesina</taxon>
        <taxon>Bicyclus</taxon>
    </lineage>
</organism>
<sequence>MWKKASYAALFFKDVEKATPEEGENATLLSQRNDKLRPPRPKKPSPVNNGTTHPPPTHIALQFQPIGSSSTIYSPDSTPAPDSVEWSRRWRRHDRRQGRLNTELLEAIENHDIEEVERLLNAGANPNATCRQDLVSACHLSAMLGGESLDLLVKFGAEKSRQDRLGRSPLHLAAFAGNARQMAILLDFPEDIQRRVANDDMSSEAEEEVKKINLAKEMVNVRCNVVTVETLLPKAWSDNIDHDCMDIEGTLPLLQAGWTPLHVAASCARRHCTRLLLAAGADPNITDERGRTPLDVAGSGYYYGHDIDNKNFTEVVKRLLAAGGQIYSMKSRGLGLPTKQKTDSSDEQGWMDTPLHTAVELSNIECINELLEAGASIACLNTKGITPLHVCVNKELEEPLKILANYAYKDADPLRAMVDVKDKDGYTVLQTAVKAGWVTGVCIALEAGADVTIRANDGETPIHCAAALGDLDILNEILSIPKQSKDYIDCQNDEGETPLSKAVLFGHLKCVDIILNEGASIKLIMPGNVNVLHVAAEFGHDGILKHLLEYDDGIAEDMINDLTTADRRGFGPIHFAVLNNHVECVKYLLSKNADIRLRTTDSPFKSSTPLHLAALKNFESVAKAILNHDRTTIYEVNNMGWYPLHTAGHHGSRDIITLLLQEGADLSGYTDGPKKFRRTAIDMIINNISKPTSFLEKVFDSYISSNSQNFQDSKCEVTVDYRILMPTVCEMEQMKVIEALLETGNRFGQLKLLVHPLVESFLFLKWKALLPFFYTIIAVYALFVSSLTIFTISVFFFKDTGDNPPAVLNPNAWGYIVYITIFLIILQEILYMNVKSIKYFLQLETWIKFWSIALAAVLPPAVVLVSVETTEWPRHVATCALLCSWIELMFLLSRFPNWGYYVLMFGKVAANVIKILLTFAFLVVGFSLSFMIQFRSEIPFDGPWAAFVKTMVMMTSEFDYSALFDKDHSRDLATSLIIVRLIFLVFLILAAIVLMNLMVGVAVNDINDLEILGNIRRLAKQVEFLSTLDNLVYNKFFTTVLPTRVNNRIKNKRNVMGVITFCPGRSRFRFHKKLPSHLKNAIIDKANEQKKQLEDEFHMEVFRTKIDEMHEAITKKKTEETEKVDGMKKEQQLLQKIKYDDILKRLNSLDDSVSKVKTQVKTEIENIKPLDELNVKMDQMSLELEGIKLFLSRLESKLGSI</sequence>
<keyword evidence="4 14" id="KW-0812">Transmembrane</keyword>
<dbReference type="RefSeq" id="XP_052743945.1">
    <property type="nucleotide sequence ID" value="XM_052887985.1"/>
</dbReference>
<feature type="repeat" description="ANK" evidence="12">
    <location>
        <begin position="494"/>
        <end position="526"/>
    </location>
</feature>
<feature type="region of interest" description="Disordered" evidence="13">
    <location>
        <begin position="18"/>
        <end position="56"/>
    </location>
</feature>
<reference evidence="17" key="2">
    <citation type="submission" date="2025-08" db="UniProtKB">
        <authorList>
            <consortium name="RefSeq"/>
        </authorList>
    </citation>
    <scope>IDENTIFICATION</scope>
</reference>
<feature type="transmembrane region" description="Helical" evidence="14">
    <location>
        <begin position="812"/>
        <end position="834"/>
    </location>
</feature>
<dbReference type="InterPro" id="IPR036770">
    <property type="entry name" value="Ankyrin_rpt-contain_sf"/>
</dbReference>
<feature type="transmembrane region" description="Helical" evidence="14">
    <location>
        <begin position="846"/>
        <end position="866"/>
    </location>
</feature>
<dbReference type="Proteomes" id="UP001652582">
    <property type="component" value="Chromosome 2"/>
</dbReference>
<feature type="transmembrane region" description="Helical" evidence="14">
    <location>
        <begin position="772"/>
        <end position="797"/>
    </location>
</feature>
<dbReference type="Pfam" id="PF12796">
    <property type="entry name" value="Ank_2"/>
    <property type="match status" value="4"/>
</dbReference>
<evidence type="ECO:0000256" key="5">
    <source>
        <dbReference type="ARBA" id="ARBA00022737"/>
    </source>
</evidence>
<reference evidence="16" key="1">
    <citation type="submission" date="2025-05" db="UniProtKB">
        <authorList>
            <consortium name="RefSeq"/>
        </authorList>
    </citation>
    <scope>NUCLEOTIDE SEQUENCE [LARGE SCALE GENOMIC DNA]</scope>
</reference>
<dbReference type="InterPro" id="IPR005821">
    <property type="entry name" value="Ion_trans_dom"/>
</dbReference>
<evidence type="ECO:0000256" key="9">
    <source>
        <dbReference type="ARBA" id="ARBA00023136"/>
    </source>
</evidence>
<feature type="domain" description="Ion transport" evidence="15">
    <location>
        <begin position="780"/>
        <end position="1009"/>
    </location>
</feature>
<dbReference type="PROSITE" id="PS50297">
    <property type="entry name" value="ANK_REP_REGION"/>
    <property type="match status" value="7"/>
</dbReference>
<protein>
    <submittedName>
        <fullName evidence="17">Transient receptor potential channel pyrexia-like isoform X1</fullName>
    </submittedName>
</protein>
<evidence type="ECO:0000256" key="14">
    <source>
        <dbReference type="SAM" id="Phobius"/>
    </source>
</evidence>
<evidence type="ECO:0000256" key="1">
    <source>
        <dbReference type="ARBA" id="ARBA00004141"/>
    </source>
</evidence>
<dbReference type="GeneID" id="112055684"/>
<evidence type="ECO:0000256" key="3">
    <source>
        <dbReference type="ARBA" id="ARBA00022606"/>
    </source>
</evidence>
<feature type="transmembrane region" description="Helical" evidence="14">
    <location>
        <begin position="872"/>
        <end position="892"/>
    </location>
</feature>
<feature type="repeat" description="ANK" evidence="12">
    <location>
        <begin position="165"/>
        <end position="197"/>
    </location>
</feature>
<keyword evidence="10" id="KW-0325">Glycoprotein</keyword>
<evidence type="ECO:0000256" key="12">
    <source>
        <dbReference type="PROSITE-ProRule" id="PRU00023"/>
    </source>
</evidence>
<keyword evidence="3" id="KW-0716">Sensory transduction</keyword>
<gene>
    <name evidence="17" type="primary">LOC112055684</name>
</gene>
<dbReference type="PANTHER" id="PTHR47143:SF1">
    <property type="entry name" value="ION_TRANS DOMAIN-CONTAINING PROTEIN"/>
    <property type="match status" value="1"/>
</dbReference>
<dbReference type="SMART" id="SM00248">
    <property type="entry name" value="ANK"/>
    <property type="match status" value="13"/>
</dbReference>
<keyword evidence="8" id="KW-0406">Ion transport</keyword>
<name>A0ABM3LXY8_BICAN</name>
<dbReference type="InterPro" id="IPR002110">
    <property type="entry name" value="Ankyrin_rpt"/>
</dbReference>
<keyword evidence="11" id="KW-0407">Ion channel</keyword>
<feature type="repeat" description="ANK" evidence="12">
    <location>
        <begin position="350"/>
        <end position="382"/>
    </location>
</feature>
<feature type="repeat" description="ANK" evidence="12">
    <location>
        <begin position="457"/>
        <end position="479"/>
    </location>
</feature>
<keyword evidence="16" id="KW-1185">Reference proteome</keyword>
<accession>A0ABM3LXY8</accession>
<evidence type="ECO:0000256" key="7">
    <source>
        <dbReference type="ARBA" id="ARBA00023043"/>
    </source>
</evidence>
<keyword evidence="6 14" id="KW-1133">Transmembrane helix</keyword>
<dbReference type="PANTHER" id="PTHR47143">
    <property type="entry name" value="TRANSIENT RECEPTOR POTENTIAL CATION CHANNEL PROTEIN PAINLESS"/>
    <property type="match status" value="1"/>
</dbReference>
<dbReference type="Gene3D" id="1.10.287.70">
    <property type="match status" value="1"/>
</dbReference>
<evidence type="ECO:0000313" key="17">
    <source>
        <dbReference type="RefSeq" id="XP_052743945.1"/>
    </source>
</evidence>
<evidence type="ECO:0000256" key="13">
    <source>
        <dbReference type="SAM" id="MobiDB-lite"/>
    </source>
</evidence>
<evidence type="ECO:0000256" key="6">
    <source>
        <dbReference type="ARBA" id="ARBA00022989"/>
    </source>
</evidence>
<evidence type="ECO:0000256" key="8">
    <source>
        <dbReference type="ARBA" id="ARBA00023065"/>
    </source>
</evidence>